<accession>A0A401SJ49</accession>
<dbReference type="Proteomes" id="UP000287033">
    <property type="component" value="Unassembled WGS sequence"/>
</dbReference>
<comment type="caution">
    <text evidence="2">The sequence shown here is derived from an EMBL/GenBank/DDBJ whole genome shotgun (WGS) entry which is preliminary data.</text>
</comment>
<sequence>MVPTKSLTCQVRGGGQKLGKPSRQHTHTHTLQQALVSKSGSHLGCRSYHIPSLRFVGYEEVPPVWRGRDSRNSTETSSLKPLVGFGRISSGRFEVEASSQRE</sequence>
<evidence type="ECO:0000256" key="1">
    <source>
        <dbReference type="SAM" id="MobiDB-lite"/>
    </source>
</evidence>
<organism evidence="2 3">
    <name type="scientific">Chiloscyllium punctatum</name>
    <name type="common">Brownbanded bambooshark</name>
    <name type="synonym">Hemiscyllium punctatum</name>
    <dbReference type="NCBI Taxonomy" id="137246"/>
    <lineage>
        <taxon>Eukaryota</taxon>
        <taxon>Metazoa</taxon>
        <taxon>Chordata</taxon>
        <taxon>Craniata</taxon>
        <taxon>Vertebrata</taxon>
        <taxon>Chondrichthyes</taxon>
        <taxon>Elasmobranchii</taxon>
        <taxon>Galeomorphii</taxon>
        <taxon>Galeoidea</taxon>
        <taxon>Orectolobiformes</taxon>
        <taxon>Hemiscylliidae</taxon>
        <taxon>Chiloscyllium</taxon>
    </lineage>
</organism>
<evidence type="ECO:0000313" key="3">
    <source>
        <dbReference type="Proteomes" id="UP000287033"/>
    </source>
</evidence>
<keyword evidence="3" id="KW-1185">Reference proteome</keyword>
<evidence type="ECO:0000313" key="2">
    <source>
        <dbReference type="EMBL" id="GCC30439.1"/>
    </source>
</evidence>
<dbReference type="EMBL" id="BEZZ01000303">
    <property type="protein sequence ID" value="GCC30439.1"/>
    <property type="molecule type" value="Genomic_DNA"/>
</dbReference>
<proteinExistence type="predicted"/>
<dbReference type="AlphaFoldDB" id="A0A401SJ49"/>
<protein>
    <submittedName>
        <fullName evidence="2">Uncharacterized protein</fullName>
    </submittedName>
</protein>
<gene>
    <name evidence="2" type="ORF">chiPu_0008890</name>
</gene>
<name>A0A401SJ49_CHIPU</name>
<feature type="region of interest" description="Disordered" evidence="1">
    <location>
        <begin position="1"/>
        <end position="29"/>
    </location>
</feature>
<reference evidence="2 3" key="1">
    <citation type="journal article" date="2018" name="Nat. Ecol. Evol.">
        <title>Shark genomes provide insights into elasmobranch evolution and the origin of vertebrates.</title>
        <authorList>
            <person name="Hara Y"/>
            <person name="Yamaguchi K"/>
            <person name="Onimaru K"/>
            <person name="Kadota M"/>
            <person name="Koyanagi M"/>
            <person name="Keeley SD"/>
            <person name="Tatsumi K"/>
            <person name="Tanaka K"/>
            <person name="Motone F"/>
            <person name="Kageyama Y"/>
            <person name="Nozu R"/>
            <person name="Adachi N"/>
            <person name="Nishimura O"/>
            <person name="Nakagawa R"/>
            <person name="Tanegashima C"/>
            <person name="Kiyatake I"/>
            <person name="Matsumoto R"/>
            <person name="Murakumo K"/>
            <person name="Nishida K"/>
            <person name="Terakita A"/>
            <person name="Kuratani S"/>
            <person name="Sato K"/>
            <person name="Hyodo S Kuraku.S."/>
        </authorList>
    </citation>
    <scope>NUCLEOTIDE SEQUENCE [LARGE SCALE GENOMIC DNA]</scope>
</reference>